<accession>A0A5C6FF79</accession>
<dbReference type="RefSeq" id="WP_146533012.1">
    <property type="nucleotide sequence ID" value="NZ_SJPX01000001.1"/>
</dbReference>
<name>A0A5C6FF79_9BACT</name>
<dbReference type="EMBL" id="SJPX01000001">
    <property type="protein sequence ID" value="TWU58241.1"/>
    <property type="molecule type" value="Genomic_DNA"/>
</dbReference>
<proteinExistence type="predicted"/>
<comment type="caution">
    <text evidence="1">The sequence shown here is derived from an EMBL/GenBank/DDBJ whole genome shotgun (WGS) entry which is preliminary data.</text>
</comment>
<dbReference type="AlphaFoldDB" id="A0A5C6FF79"/>
<evidence type="ECO:0000313" key="2">
    <source>
        <dbReference type="Proteomes" id="UP000317977"/>
    </source>
</evidence>
<reference evidence="1 2" key="1">
    <citation type="submission" date="2019-02" db="EMBL/GenBank/DDBJ databases">
        <title>Deep-cultivation of Planctomycetes and their phenomic and genomic characterization uncovers novel biology.</title>
        <authorList>
            <person name="Wiegand S."/>
            <person name="Jogler M."/>
            <person name="Boedeker C."/>
            <person name="Pinto D."/>
            <person name="Vollmers J."/>
            <person name="Rivas-Marin E."/>
            <person name="Kohn T."/>
            <person name="Peeters S.H."/>
            <person name="Heuer A."/>
            <person name="Rast P."/>
            <person name="Oberbeckmann S."/>
            <person name="Bunk B."/>
            <person name="Jeske O."/>
            <person name="Meyerdierks A."/>
            <person name="Storesund J.E."/>
            <person name="Kallscheuer N."/>
            <person name="Luecker S."/>
            <person name="Lage O.M."/>
            <person name="Pohl T."/>
            <person name="Merkel B.J."/>
            <person name="Hornburger P."/>
            <person name="Mueller R.-W."/>
            <person name="Bruemmer F."/>
            <person name="Labrenz M."/>
            <person name="Spormann A.M."/>
            <person name="Op Den Camp H."/>
            <person name="Overmann J."/>
            <person name="Amann R."/>
            <person name="Jetten M.S.M."/>
            <person name="Mascher T."/>
            <person name="Medema M.H."/>
            <person name="Devos D.P."/>
            <person name="Kaster A.-K."/>
            <person name="Ovreas L."/>
            <person name="Rohde M."/>
            <person name="Galperin M.Y."/>
            <person name="Jogler C."/>
        </authorList>
    </citation>
    <scope>NUCLEOTIDE SEQUENCE [LARGE SCALE GENOMIC DNA]</scope>
    <source>
        <strain evidence="1 2">Poly59</strain>
    </source>
</reference>
<organism evidence="1 2">
    <name type="scientific">Rubripirellula reticaptiva</name>
    <dbReference type="NCBI Taxonomy" id="2528013"/>
    <lineage>
        <taxon>Bacteria</taxon>
        <taxon>Pseudomonadati</taxon>
        <taxon>Planctomycetota</taxon>
        <taxon>Planctomycetia</taxon>
        <taxon>Pirellulales</taxon>
        <taxon>Pirellulaceae</taxon>
        <taxon>Rubripirellula</taxon>
    </lineage>
</organism>
<sequence length="372" mass="40555">MSSTSTLPDYLMRWDHHQTPELMRDVVQTSHRLTEISLFTDEGLAALIDCYPHSMVEVTTMGNNPVYPSQLRRGELGPIGGQSLLDLVRGGRFRIVLKNTNQMSSFLQLITDRLIGELAESQNIDQTHSHQSDLVIESPGAMTYLDCDGIPTVRWQIRGSHRILKYPVSPSDTPGSGAPLSGVSAAAIEDRVCGSFRHRTSLYYEPLLEDQATEIEVVAGTMVCMPAFAPHRGIANGAEGMGPLSVSLLTRFFDDRSRGRYETVVGNQTFRRLGGSSLVFDANGLLAGFDALGSLKRFVARRFHQSTLGRSALPTAADLLDPTFQVNPAADPFDRELTQSSSDMPASSVAQANTSTALFPSLSFPNATSLFT</sequence>
<evidence type="ECO:0000313" key="1">
    <source>
        <dbReference type="EMBL" id="TWU58241.1"/>
    </source>
</evidence>
<gene>
    <name evidence="1" type="ORF">Poly59_11520</name>
</gene>
<keyword evidence="2" id="KW-1185">Reference proteome</keyword>
<protein>
    <submittedName>
        <fullName evidence="1">Uncharacterized protein</fullName>
    </submittedName>
</protein>
<dbReference type="OrthoDB" id="274817at2"/>
<dbReference type="Proteomes" id="UP000317977">
    <property type="component" value="Unassembled WGS sequence"/>
</dbReference>